<dbReference type="EMBL" id="BKCP01010626">
    <property type="protein sequence ID" value="GER53627.1"/>
    <property type="molecule type" value="Genomic_DNA"/>
</dbReference>
<protein>
    <submittedName>
        <fullName evidence="2">KxDL motif-containing protein 1</fullName>
    </submittedName>
</protein>
<gene>
    <name evidence="2" type="ORF">STAS_31157</name>
</gene>
<accession>A0A5A7RAK3</accession>
<dbReference type="AlphaFoldDB" id="A0A5A7RAK3"/>
<dbReference type="Proteomes" id="UP000325081">
    <property type="component" value="Unassembled WGS sequence"/>
</dbReference>
<name>A0A5A7RAK3_STRAF</name>
<sequence>MSRAMNPFPVTAVPKLQVKSQMLTIEFGGANIGNLTKECDHMVRQRNSPKVAVEKVGVPSMKFLLPEMMVASFPSPYIVTYQWCLSITTFSVYLPAFTYITNLNLLFFGILSTASFTVLTSPLPSLATVTFGRGGFAAASILRSSSATQAGKSSSAASRRRWPPNGILNSPSNERNFDTMARLLLANSAASIDRFRTSPAKAAPASSSASRHVSWSVTTELSHVRMSPTVSDENRPPPSETAAAAASLRKSTASSRTAPQTLAAAFTSGSDEFAAYAPGSVDALRSASAATVSENLKIFAGSDELAPERLAAHASGY</sequence>
<feature type="region of interest" description="Disordered" evidence="1">
    <location>
        <begin position="150"/>
        <end position="174"/>
    </location>
</feature>
<reference evidence="3" key="1">
    <citation type="journal article" date="2019" name="Curr. Biol.">
        <title>Genome Sequence of Striga asiatica Provides Insight into the Evolution of Plant Parasitism.</title>
        <authorList>
            <person name="Yoshida S."/>
            <person name="Kim S."/>
            <person name="Wafula E.K."/>
            <person name="Tanskanen J."/>
            <person name="Kim Y.M."/>
            <person name="Honaas L."/>
            <person name="Yang Z."/>
            <person name="Spallek T."/>
            <person name="Conn C.E."/>
            <person name="Ichihashi Y."/>
            <person name="Cheong K."/>
            <person name="Cui S."/>
            <person name="Der J.P."/>
            <person name="Gundlach H."/>
            <person name="Jiao Y."/>
            <person name="Hori C."/>
            <person name="Ishida J.K."/>
            <person name="Kasahara H."/>
            <person name="Kiba T."/>
            <person name="Kim M.S."/>
            <person name="Koo N."/>
            <person name="Laohavisit A."/>
            <person name="Lee Y.H."/>
            <person name="Lumba S."/>
            <person name="McCourt P."/>
            <person name="Mortimer J.C."/>
            <person name="Mutuku J.M."/>
            <person name="Nomura T."/>
            <person name="Sasaki-Sekimoto Y."/>
            <person name="Seto Y."/>
            <person name="Wang Y."/>
            <person name="Wakatake T."/>
            <person name="Sakakibara H."/>
            <person name="Demura T."/>
            <person name="Yamaguchi S."/>
            <person name="Yoneyama K."/>
            <person name="Manabe R.I."/>
            <person name="Nelson D.C."/>
            <person name="Schulman A.H."/>
            <person name="Timko M.P."/>
            <person name="dePamphilis C.W."/>
            <person name="Choi D."/>
            <person name="Shirasu K."/>
        </authorList>
    </citation>
    <scope>NUCLEOTIDE SEQUENCE [LARGE SCALE GENOMIC DNA]</scope>
    <source>
        <strain evidence="3">cv. UVA1</strain>
    </source>
</reference>
<organism evidence="2 3">
    <name type="scientific">Striga asiatica</name>
    <name type="common">Asiatic witchweed</name>
    <name type="synonym">Buchnera asiatica</name>
    <dbReference type="NCBI Taxonomy" id="4170"/>
    <lineage>
        <taxon>Eukaryota</taxon>
        <taxon>Viridiplantae</taxon>
        <taxon>Streptophyta</taxon>
        <taxon>Embryophyta</taxon>
        <taxon>Tracheophyta</taxon>
        <taxon>Spermatophyta</taxon>
        <taxon>Magnoliopsida</taxon>
        <taxon>eudicotyledons</taxon>
        <taxon>Gunneridae</taxon>
        <taxon>Pentapetalae</taxon>
        <taxon>asterids</taxon>
        <taxon>lamiids</taxon>
        <taxon>Lamiales</taxon>
        <taxon>Orobanchaceae</taxon>
        <taxon>Buchnereae</taxon>
        <taxon>Striga</taxon>
    </lineage>
</organism>
<evidence type="ECO:0000313" key="2">
    <source>
        <dbReference type="EMBL" id="GER53627.1"/>
    </source>
</evidence>
<keyword evidence="3" id="KW-1185">Reference proteome</keyword>
<evidence type="ECO:0000256" key="1">
    <source>
        <dbReference type="SAM" id="MobiDB-lite"/>
    </source>
</evidence>
<evidence type="ECO:0000313" key="3">
    <source>
        <dbReference type="Proteomes" id="UP000325081"/>
    </source>
</evidence>
<proteinExistence type="predicted"/>
<comment type="caution">
    <text evidence="2">The sequence shown here is derived from an EMBL/GenBank/DDBJ whole genome shotgun (WGS) entry which is preliminary data.</text>
</comment>